<dbReference type="InterPro" id="IPR004017">
    <property type="entry name" value="Cys_rich_dom"/>
</dbReference>
<feature type="domain" description="Cysteine-rich" evidence="2">
    <location>
        <begin position="148"/>
        <end position="238"/>
    </location>
</feature>
<dbReference type="PANTHER" id="PTHR42947">
    <property type="entry name" value="COB--COM HETERODISULFIDE REDUCTASE SUBUNIT B 1"/>
    <property type="match status" value="1"/>
</dbReference>
<protein>
    <submittedName>
        <fullName evidence="3">Heterodisulfide reductase subunit B-like protein @ Putative succinate dehydrogenase subunit</fullName>
    </submittedName>
</protein>
<keyword evidence="1" id="KW-0560">Oxidoreductase</keyword>
<dbReference type="Pfam" id="PF02754">
    <property type="entry name" value="CCG"/>
    <property type="match status" value="2"/>
</dbReference>
<dbReference type="PANTHER" id="PTHR42947:SF1">
    <property type="entry name" value="COB--COM HETERODISULFIDE REDUCTASE SUBUNIT B 1"/>
    <property type="match status" value="1"/>
</dbReference>
<accession>A0A3B1BSG6</accession>
<dbReference type="GO" id="GO:0016491">
    <property type="term" value="F:oxidoreductase activity"/>
    <property type="evidence" value="ECO:0007669"/>
    <property type="project" value="UniProtKB-KW"/>
</dbReference>
<organism evidence="3">
    <name type="scientific">hydrothermal vent metagenome</name>
    <dbReference type="NCBI Taxonomy" id="652676"/>
    <lineage>
        <taxon>unclassified sequences</taxon>
        <taxon>metagenomes</taxon>
        <taxon>ecological metagenomes</taxon>
    </lineage>
</organism>
<evidence type="ECO:0000259" key="2">
    <source>
        <dbReference type="Pfam" id="PF02754"/>
    </source>
</evidence>
<feature type="domain" description="Cysteine-rich" evidence="2">
    <location>
        <begin position="3"/>
        <end position="82"/>
    </location>
</feature>
<dbReference type="Gene3D" id="1.20.1050.140">
    <property type="match status" value="1"/>
</dbReference>
<reference evidence="3" key="1">
    <citation type="submission" date="2018-06" db="EMBL/GenBank/DDBJ databases">
        <authorList>
            <person name="Zhirakovskaya E."/>
        </authorList>
    </citation>
    <scope>NUCLEOTIDE SEQUENCE</scope>
</reference>
<dbReference type="Gene3D" id="3.40.50.11810">
    <property type="match status" value="1"/>
</dbReference>
<gene>
    <name evidence="3" type="ORF">MNBD_NITROSPINAE04-1238</name>
</gene>
<proteinExistence type="predicted"/>
<dbReference type="EMBL" id="UOGA01000011">
    <property type="protein sequence ID" value="VAX14784.1"/>
    <property type="molecule type" value="Genomic_DNA"/>
</dbReference>
<evidence type="ECO:0000256" key="1">
    <source>
        <dbReference type="ARBA" id="ARBA00023002"/>
    </source>
</evidence>
<dbReference type="InterPro" id="IPR051278">
    <property type="entry name" value="HdrB/HdrD_reductase"/>
</dbReference>
<dbReference type="AlphaFoldDB" id="A0A3B1BSG6"/>
<evidence type="ECO:0000313" key="3">
    <source>
        <dbReference type="EMBL" id="VAX14784.1"/>
    </source>
</evidence>
<name>A0A3B1BSG6_9ZZZZ</name>
<sequence length="292" mass="31923">MKYALFTGCVAKGAGRELMTATTLVCKKLGIELVEMVDAACCGAGVISEDNPMIADIVNARTFALAEEQGLNIMNICGTCQGVHRKLQVKLAKDPAYKARVNKALIAETGHEYKGRVEIKHFYEVMLEDFGLDKLKAAVTKPLSELKVAPFYGCYALRPHEYSDLENPDNPNELEKLFETLGCKVVEYSERLKCCGFPILMMNKTNSLQLSGNAILSAKNAGADCLVTPCPLCHLNMDAYQPEIESCTGESLNMPILHVPQLVAMALGFSTNDLKMRTHIVRPTEAVTSAQA</sequence>